<dbReference type="GO" id="GO:0007189">
    <property type="term" value="P:adenylate cyclase-activating G protein-coupled receptor signaling pathway"/>
    <property type="evidence" value="ECO:0007669"/>
    <property type="project" value="TreeGrafter"/>
</dbReference>
<feature type="transmembrane region" description="Helical" evidence="6">
    <location>
        <begin position="420"/>
        <end position="443"/>
    </location>
</feature>
<comment type="caution">
    <text evidence="7">The sequence shown here is derived from an EMBL/GenBank/DDBJ whole genome shotgun (WGS) entry which is preliminary data.</text>
</comment>
<keyword evidence="2 6" id="KW-0812">Transmembrane</keyword>
<proteinExistence type="predicted"/>
<keyword evidence="8" id="KW-1185">Reference proteome</keyword>
<dbReference type="EMBL" id="BQKY01000010">
    <property type="protein sequence ID" value="GJN92258.1"/>
    <property type="molecule type" value="Genomic_DNA"/>
</dbReference>
<name>A0AAV5GUI6_9BASI</name>
<protein>
    <recommendedName>
        <fullName evidence="9">Glucose receptor Git3 N-terminal domain-containing protein</fullName>
    </recommendedName>
</protein>
<dbReference type="PANTHER" id="PTHR23112">
    <property type="entry name" value="G PROTEIN-COUPLED RECEPTOR 157-RELATED"/>
    <property type="match status" value="1"/>
</dbReference>
<evidence type="ECO:0000256" key="4">
    <source>
        <dbReference type="ARBA" id="ARBA00023136"/>
    </source>
</evidence>
<keyword evidence="4 6" id="KW-0472">Membrane</keyword>
<sequence>MSRAPTPTWAEGVGVTVSALSVIGGAGIAVGWWFAPQRSHLRQKLVLGLGVTDFVQAVTTLIGAALDAAGQPYETNSPSCTASGFVCAWEPRRDELSRANADLLADQTCVLTNACWTLVIAIVTYTTLVYPFSRFTALLETRAAFPVIAALVVFIGITPSIPVTILYDMTNATGLCWLKPGTRSADLMLFVPRAATLSVVVILYVRLFWFFRRRDINIDTVTDPDEQETEIAGGKRLSLASLSTRLSPWHRRSSDTLHHPPPHNPRSSSLAPIPGSPVTFSQPFDPAASRGSKVDPKQSTIPPPAPDPRTVSRDHSTTVFEPTKSTMPAGVAPLTSFPDSRQHSVSVSFTGVEPPRSNSTASSIDPAQSHPSPHPPPTSPASGRSKRFSSVGWPGRLSFTATGERKRKRPLTPRQISKRLSLLMAVYPVAYSCLVAVSIARLIKQLSTGEAAAPGLAWTSRFLITSQGAIDGLLFVVVQSSFKRWMKREQG</sequence>
<dbReference type="Gene3D" id="1.20.1070.10">
    <property type="entry name" value="Rhodopsin 7-helix transmembrane proteins"/>
    <property type="match status" value="1"/>
</dbReference>
<feature type="compositionally biased region" description="Polar residues" evidence="5">
    <location>
        <begin position="356"/>
        <end position="365"/>
    </location>
</feature>
<dbReference type="AlphaFoldDB" id="A0AAV5GUI6"/>
<evidence type="ECO:0008006" key="9">
    <source>
        <dbReference type="Google" id="ProtNLM"/>
    </source>
</evidence>
<feature type="transmembrane region" description="Helical" evidence="6">
    <location>
        <begin position="12"/>
        <end position="34"/>
    </location>
</feature>
<comment type="subcellular location">
    <subcellularLocation>
        <location evidence="1">Membrane</location>
        <topology evidence="1">Multi-pass membrane protein</topology>
    </subcellularLocation>
</comment>
<dbReference type="GO" id="GO:0005886">
    <property type="term" value="C:plasma membrane"/>
    <property type="evidence" value="ECO:0007669"/>
    <property type="project" value="TreeGrafter"/>
</dbReference>
<dbReference type="GO" id="GO:0004930">
    <property type="term" value="F:G protein-coupled receptor activity"/>
    <property type="evidence" value="ECO:0007669"/>
    <property type="project" value="TreeGrafter"/>
</dbReference>
<evidence type="ECO:0000256" key="6">
    <source>
        <dbReference type="SAM" id="Phobius"/>
    </source>
</evidence>
<accession>A0AAV5GUI6</accession>
<dbReference type="SUPFAM" id="SSF81321">
    <property type="entry name" value="Family A G protein-coupled receptor-like"/>
    <property type="match status" value="1"/>
</dbReference>
<dbReference type="Proteomes" id="UP001342314">
    <property type="component" value="Unassembled WGS sequence"/>
</dbReference>
<feature type="transmembrane region" description="Helical" evidence="6">
    <location>
        <begin position="110"/>
        <end position="132"/>
    </location>
</feature>
<feature type="region of interest" description="Disordered" evidence="5">
    <location>
        <begin position="250"/>
        <end position="395"/>
    </location>
</feature>
<reference evidence="7 8" key="1">
    <citation type="submission" date="2021-12" db="EMBL/GenBank/DDBJ databases">
        <title>High titer production of polyol ester of fatty acids by Rhodotorula paludigena BS15 towards product separation-free biomass refinery.</title>
        <authorList>
            <person name="Mano J."/>
            <person name="Ono H."/>
            <person name="Tanaka T."/>
            <person name="Naito K."/>
            <person name="Sushida H."/>
            <person name="Ike M."/>
            <person name="Tokuyasu K."/>
            <person name="Kitaoka M."/>
        </authorList>
    </citation>
    <scope>NUCLEOTIDE SEQUENCE [LARGE SCALE GENOMIC DNA]</scope>
    <source>
        <strain evidence="7 8">BS15</strain>
    </source>
</reference>
<feature type="compositionally biased region" description="Polar residues" evidence="5">
    <location>
        <begin position="337"/>
        <end position="349"/>
    </location>
</feature>
<keyword evidence="3 6" id="KW-1133">Transmembrane helix</keyword>
<feature type="transmembrane region" description="Helical" evidence="6">
    <location>
        <begin position="455"/>
        <end position="478"/>
    </location>
</feature>
<evidence type="ECO:0000256" key="3">
    <source>
        <dbReference type="ARBA" id="ARBA00022989"/>
    </source>
</evidence>
<organism evidence="7 8">
    <name type="scientific">Rhodotorula paludigena</name>
    <dbReference type="NCBI Taxonomy" id="86838"/>
    <lineage>
        <taxon>Eukaryota</taxon>
        <taxon>Fungi</taxon>
        <taxon>Dikarya</taxon>
        <taxon>Basidiomycota</taxon>
        <taxon>Pucciniomycotina</taxon>
        <taxon>Microbotryomycetes</taxon>
        <taxon>Sporidiobolales</taxon>
        <taxon>Sporidiobolaceae</taxon>
        <taxon>Rhodotorula</taxon>
    </lineage>
</organism>
<feature type="transmembrane region" description="Helical" evidence="6">
    <location>
        <begin position="187"/>
        <end position="209"/>
    </location>
</feature>
<gene>
    <name evidence="7" type="ORF">Rhopal_005288-T1</name>
</gene>
<evidence type="ECO:0000313" key="8">
    <source>
        <dbReference type="Proteomes" id="UP001342314"/>
    </source>
</evidence>
<feature type="compositionally biased region" description="Polar residues" evidence="5">
    <location>
        <begin position="317"/>
        <end position="326"/>
    </location>
</feature>
<dbReference type="PANTHER" id="PTHR23112:SF0">
    <property type="entry name" value="TRANSMEMBRANE PROTEIN 116"/>
    <property type="match status" value="1"/>
</dbReference>
<evidence type="ECO:0000256" key="1">
    <source>
        <dbReference type="ARBA" id="ARBA00004141"/>
    </source>
</evidence>
<evidence type="ECO:0000313" key="7">
    <source>
        <dbReference type="EMBL" id="GJN92258.1"/>
    </source>
</evidence>
<feature type="transmembrane region" description="Helical" evidence="6">
    <location>
        <begin position="144"/>
        <end position="167"/>
    </location>
</feature>
<evidence type="ECO:0000256" key="5">
    <source>
        <dbReference type="SAM" id="MobiDB-lite"/>
    </source>
</evidence>
<evidence type="ECO:0000256" key="2">
    <source>
        <dbReference type="ARBA" id="ARBA00022692"/>
    </source>
</evidence>